<organism evidence="1 2">
    <name type="scientific">Fluctibacter corallii</name>
    <dbReference type="NCBI Taxonomy" id="2984329"/>
    <lineage>
        <taxon>Bacteria</taxon>
        <taxon>Pseudomonadati</taxon>
        <taxon>Pseudomonadota</taxon>
        <taxon>Gammaproteobacteria</taxon>
        <taxon>Alteromonadales</taxon>
        <taxon>Alteromonadaceae</taxon>
        <taxon>Fluctibacter</taxon>
    </lineage>
</organism>
<evidence type="ECO:0000313" key="2">
    <source>
        <dbReference type="Proteomes" id="UP001652504"/>
    </source>
</evidence>
<dbReference type="CDD" id="cd20698">
    <property type="entry name" value="CdiI_Kp-like"/>
    <property type="match status" value="1"/>
</dbReference>
<comment type="caution">
    <text evidence="1">The sequence shown here is derived from an EMBL/GenBank/DDBJ whole genome shotgun (WGS) entry which is preliminary data.</text>
</comment>
<protein>
    <submittedName>
        <fullName evidence="1">Uncharacterized protein</fullName>
    </submittedName>
</protein>
<reference evidence="1 2" key="1">
    <citation type="submission" date="2022-10" db="EMBL/GenBank/DDBJ databases">
        <title>Aestuariibacter sp. AA17 isolated from Montipora capitata coral fragment.</title>
        <authorList>
            <person name="Emsley S.A."/>
            <person name="Pfannmuller K.M."/>
            <person name="Loughran R.M."/>
            <person name="Shlafstein M."/>
            <person name="Papke E."/>
            <person name="Saw J.H."/>
            <person name="Ushijima B."/>
            <person name="Videau P."/>
        </authorList>
    </citation>
    <scope>NUCLEOTIDE SEQUENCE [LARGE SCALE GENOMIC DNA]</scope>
    <source>
        <strain evidence="1 2">AA17</strain>
    </source>
</reference>
<name>A0ABT3A7N5_9ALTE</name>
<dbReference type="Proteomes" id="UP001652504">
    <property type="component" value="Unassembled WGS sequence"/>
</dbReference>
<gene>
    <name evidence="1" type="ORF">OE749_08340</name>
</gene>
<evidence type="ECO:0000313" key="1">
    <source>
        <dbReference type="EMBL" id="MCV2884703.1"/>
    </source>
</evidence>
<keyword evidence="2" id="KW-1185">Reference proteome</keyword>
<proteinExistence type="predicted"/>
<dbReference type="RefSeq" id="WP_263711979.1">
    <property type="nucleotide sequence ID" value="NZ_JAOWKX010000003.1"/>
</dbReference>
<dbReference type="EMBL" id="JAOWKX010000003">
    <property type="protein sequence ID" value="MCV2884703.1"/>
    <property type="molecule type" value="Genomic_DNA"/>
</dbReference>
<accession>A0ABT3A7N5</accession>
<sequence>MNVIPTDFELLEFFECEPDKEALFEGVFLYKKIDTQGLVLDFSFHKIQGSVQINLSIGDAVIVSVCQEGAEELKIQRDASGQYILCNFKFDGAKSKVQIFVEPEIKVNWSTLIA</sequence>